<reference evidence="1 2" key="1">
    <citation type="submission" date="2024-10" db="EMBL/GenBank/DDBJ databases">
        <title>The Natural Products Discovery Center: Release of the First 8490 Sequenced Strains for Exploring Actinobacteria Biosynthetic Diversity.</title>
        <authorList>
            <person name="Kalkreuter E."/>
            <person name="Kautsar S.A."/>
            <person name="Yang D."/>
            <person name="Bader C.D."/>
            <person name="Teijaro C.N."/>
            <person name="Fluegel L."/>
            <person name="Davis C.M."/>
            <person name="Simpson J.R."/>
            <person name="Lauterbach L."/>
            <person name="Steele A.D."/>
            <person name="Gui C."/>
            <person name="Meng S."/>
            <person name="Li G."/>
            <person name="Viehrig K."/>
            <person name="Ye F."/>
            <person name="Su P."/>
            <person name="Kiefer A.F."/>
            <person name="Nichols A."/>
            <person name="Cepeda A.J."/>
            <person name="Yan W."/>
            <person name="Fan B."/>
            <person name="Jiang Y."/>
            <person name="Adhikari A."/>
            <person name="Zheng C.-J."/>
            <person name="Schuster L."/>
            <person name="Cowan T.M."/>
            <person name="Smanski M.J."/>
            <person name="Chevrette M.G."/>
            <person name="De Carvalho L.P.S."/>
            <person name="Shen B."/>
        </authorList>
    </citation>
    <scope>NUCLEOTIDE SEQUENCE [LARGE SCALE GENOMIC DNA]</scope>
    <source>
        <strain evidence="1 2">NPDC051599</strain>
    </source>
</reference>
<evidence type="ECO:0000313" key="1">
    <source>
        <dbReference type="EMBL" id="MFI5680180.1"/>
    </source>
</evidence>
<protein>
    <submittedName>
        <fullName evidence="1">Uncharacterized protein</fullName>
    </submittedName>
</protein>
<comment type="caution">
    <text evidence="1">The sequence shown here is derived from an EMBL/GenBank/DDBJ whole genome shotgun (WGS) entry which is preliminary data.</text>
</comment>
<dbReference type="Proteomes" id="UP001612415">
    <property type="component" value="Unassembled WGS sequence"/>
</dbReference>
<keyword evidence="2" id="KW-1185">Reference proteome</keyword>
<dbReference type="EMBL" id="JBITDC010000019">
    <property type="protein sequence ID" value="MFI5680180.1"/>
    <property type="molecule type" value="Genomic_DNA"/>
</dbReference>
<name>A0ABW7YCQ0_STRCE</name>
<dbReference type="RefSeq" id="WP_398660627.1">
    <property type="nucleotide sequence ID" value="NZ_JBITDC010000019.1"/>
</dbReference>
<proteinExistence type="predicted"/>
<accession>A0ABW7YCQ0</accession>
<sequence length="44" mass="5114">MFSEELDLQPDVVREVGGWLAEGKLRYREPVRDGPRTPWTRSSP</sequence>
<evidence type="ECO:0000313" key="2">
    <source>
        <dbReference type="Proteomes" id="UP001612415"/>
    </source>
</evidence>
<gene>
    <name evidence="1" type="ORF">ACIA8P_37150</name>
</gene>
<organism evidence="1 2">
    <name type="scientific">Streptomyces cellulosae</name>
    <dbReference type="NCBI Taxonomy" id="1968"/>
    <lineage>
        <taxon>Bacteria</taxon>
        <taxon>Bacillati</taxon>
        <taxon>Actinomycetota</taxon>
        <taxon>Actinomycetes</taxon>
        <taxon>Kitasatosporales</taxon>
        <taxon>Streptomycetaceae</taxon>
        <taxon>Streptomyces</taxon>
    </lineage>
</organism>